<feature type="domain" description="Autophagy-related protein 16" evidence="6">
    <location>
        <begin position="7"/>
        <end position="181"/>
    </location>
</feature>
<dbReference type="PROSITE" id="PS00678">
    <property type="entry name" value="WD_REPEATS_1"/>
    <property type="match status" value="2"/>
</dbReference>
<dbReference type="PANTHER" id="PTHR19878:SF8">
    <property type="entry name" value="AUTOPHAGY-RELATED 16, ISOFORM F"/>
    <property type="match status" value="1"/>
</dbReference>
<dbReference type="GO" id="GO:0000421">
    <property type="term" value="C:autophagosome membrane"/>
    <property type="evidence" value="ECO:0007669"/>
    <property type="project" value="TreeGrafter"/>
</dbReference>
<evidence type="ECO:0000256" key="3">
    <source>
        <dbReference type="ARBA" id="ARBA00022737"/>
    </source>
</evidence>
<dbReference type="GO" id="GO:0000045">
    <property type="term" value="P:autophagosome assembly"/>
    <property type="evidence" value="ECO:0007669"/>
    <property type="project" value="InterPro"/>
</dbReference>
<dbReference type="Pfam" id="PF00400">
    <property type="entry name" value="WD40"/>
    <property type="match status" value="6"/>
</dbReference>
<reference evidence="7" key="1">
    <citation type="submission" date="2020-05" db="EMBL/GenBank/DDBJ databases">
        <title>Phylogenomic resolution of chytrid fungi.</title>
        <authorList>
            <person name="Stajich J.E."/>
            <person name="Amses K."/>
            <person name="Simmons R."/>
            <person name="Seto K."/>
            <person name="Myers J."/>
            <person name="Bonds A."/>
            <person name="Quandt C.A."/>
            <person name="Barry K."/>
            <person name="Liu P."/>
            <person name="Grigoriev I."/>
            <person name="Longcore J.E."/>
            <person name="James T.Y."/>
        </authorList>
    </citation>
    <scope>NUCLEOTIDE SEQUENCE</scope>
    <source>
        <strain evidence="7">JEL0476</strain>
    </source>
</reference>
<dbReference type="InterPro" id="IPR015943">
    <property type="entry name" value="WD40/YVTN_repeat-like_dom_sf"/>
</dbReference>
<proteinExistence type="inferred from homology"/>
<comment type="similarity">
    <text evidence="1">Belongs to the ATG16 family.</text>
</comment>
<dbReference type="GO" id="GO:0034045">
    <property type="term" value="C:phagophore assembly site membrane"/>
    <property type="evidence" value="ECO:0007669"/>
    <property type="project" value="TreeGrafter"/>
</dbReference>
<feature type="repeat" description="WD" evidence="4">
    <location>
        <begin position="311"/>
        <end position="351"/>
    </location>
</feature>
<dbReference type="SMART" id="SM00320">
    <property type="entry name" value="WD40"/>
    <property type="match status" value="7"/>
</dbReference>
<dbReference type="Proteomes" id="UP001211065">
    <property type="component" value="Unassembled WGS sequence"/>
</dbReference>
<dbReference type="Gene3D" id="2.130.10.10">
    <property type="entry name" value="YVTN repeat-like/Quinoprotein amine dehydrogenase"/>
    <property type="match status" value="2"/>
</dbReference>
<dbReference type="SUPFAM" id="SSF50978">
    <property type="entry name" value="WD40 repeat-like"/>
    <property type="match status" value="1"/>
</dbReference>
<keyword evidence="2 4" id="KW-0853">WD repeat</keyword>
<accession>A0AAD5UBN8</accession>
<dbReference type="InterPro" id="IPR001680">
    <property type="entry name" value="WD40_rpt"/>
</dbReference>
<keyword evidence="5" id="KW-0175">Coiled coil</keyword>
<evidence type="ECO:0000259" key="6">
    <source>
        <dbReference type="Pfam" id="PF08614"/>
    </source>
</evidence>
<evidence type="ECO:0000256" key="1">
    <source>
        <dbReference type="ARBA" id="ARBA00005331"/>
    </source>
</evidence>
<dbReference type="GO" id="GO:0034274">
    <property type="term" value="C:Atg12-Atg5-Atg16 complex"/>
    <property type="evidence" value="ECO:0007669"/>
    <property type="project" value="TreeGrafter"/>
</dbReference>
<feature type="repeat" description="WD" evidence="4">
    <location>
        <begin position="363"/>
        <end position="393"/>
    </location>
</feature>
<keyword evidence="8" id="KW-1185">Reference proteome</keyword>
<dbReference type="PANTHER" id="PTHR19878">
    <property type="entry name" value="AUTOPHAGY PROTEIN 16-LIKE"/>
    <property type="match status" value="1"/>
</dbReference>
<dbReference type="InterPro" id="IPR019775">
    <property type="entry name" value="WD40_repeat_CS"/>
</dbReference>
<dbReference type="GO" id="GO:0043495">
    <property type="term" value="F:protein-membrane adaptor activity"/>
    <property type="evidence" value="ECO:0007669"/>
    <property type="project" value="TreeGrafter"/>
</dbReference>
<comment type="caution">
    <text evidence="7">The sequence shown here is derived from an EMBL/GenBank/DDBJ whole genome shotgun (WGS) entry which is preliminary data.</text>
</comment>
<dbReference type="InterPro" id="IPR036322">
    <property type="entry name" value="WD40_repeat_dom_sf"/>
</dbReference>
<sequence>MQFEENILYQLQSRDLREFEPYLEIMSSYNQIVENLSLALKKNENNSLHSNDNNSELINLKTELTDLYKTHSSQSTQLFEYLTKTQDLEKSLETSHIQNKKLVENFQLQNKKIDELEEAIVQKNNIIMNLTDELNVYKLDLTVKEAKYNELEKKYRDTEKENQNLVDTILKLKEEQSSKLNEVNDFVESVLKSKTPSSTSLTKEGTEMDRRKSNVRCYLPMGMVKKISPQGSETHCIAISKNGSLLAVGGQDKKLHMYDSNTGTLQKSLVGSLSGIMSVNFNSASDILLGASNDNSIKLWNLGTSRLIHSLTGHIGKVYSARFTDSNKVISGSHDRSIKIWDLSKGYCIKTVFTLSSCNDLTSLDSEGTVIVSGHLDSNVRFWDTRSGNTIKELTSLHSGQITSVEVFPNSYQLLTTSRDNTLKLIDARNYEVINTFSESSYRNGMNWLKSCFSPDGSYVISGGVDGTIFIWNTLTAKIEKIFKGIHRSSVCGVVWNPLGGNLLYSVEKDNCVVCWGTP</sequence>
<dbReference type="Pfam" id="PF08614">
    <property type="entry name" value="ATG16"/>
    <property type="match status" value="1"/>
</dbReference>
<feature type="coiled-coil region" evidence="5">
    <location>
        <begin position="99"/>
        <end position="175"/>
    </location>
</feature>
<dbReference type="InterPro" id="IPR020472">
    <property type="entry name" value="WD40_PAC1"/>
</dbReference>
<name>A0AAD5UBN8_9FUNG</name>
<evidence type="ECO:0000256" key="2">
    <source>
        <dbReference type="ARBA" id="ARBA00022574"/>
    </source>
</evidence>
<dbReference type="PROSITE" id="PS50082">
    <property type="entry name" value="WD_REPEATS_2"/>
    <property type="match status" value="5"/>
</dbReference>
<evidence type="ECO:0000313" key="8">
    <source>
        <dbReference type="Proteomes" id="UP001211065"/>
    </source>
</evidence>
<feature type="repeat" description="WD" evidence="4">
    <location>
        <begin position="269"/>
        <end position="310"/>
    </location>
</feature>
<organism evidence="7 8">
    <name type="scientific">Clydaea vesicula</name>
    <dbReference type="NCBI Taxonomy" id="447962"/>
    <lineage>
        <taxon>Eukaryota</taxon>
        <taxon>Fungi</taxon>
        <taxon>Fungi incertae sedis</taxon>
        <taxon>Chytridiomycota</taxon>
        <taxon>Chytridiomycota incertae sedis</taxon>
        <taxon>Chytridiomycetes</taxon>
        <taxon>Lobulomycetales</taxon>
        <taxon>Lobulomycetaceae</taxon>
        <taxon>Clydaea</taxon>
    </lineage>
</organism>
<protein>
    <recommendedName>
        <fullName evidence="6">Autophagy-related protein 16 domain-containing protein</fullName>
    </recommendedName>
</protein>
<dbReference type="PROSITE" id="PS50294">
    <property type="entry name" value="WD_REPEATS_REGION"/>
    <property type="match status" value="2"/>
</dbReference>
<dbReference type="EMBL" id="JADGJW010000005">
    <property type="protein sequence ID" value="KAJ3228174.1"/>
    <property type="molecule type" value="Genomic_DNA"/>
</dbReference>
<dbReference type="InterPro" id="IPR013923">
    <property type="entry name" value="Autophagy-rel_prot_16_dom"/>
</dbReference>
<gene>
    <name evidence="7" type="ORF">HK099_006054</name>
</gene>
<dbReference type="InterPro" id="IPR045160">
    <property type="entry name" value="ATG16"/>
</dbReference>
<feature type="repeat" description="WD" evidence="4">
    <location>
        <begin position="453"/>
        <end position="482"/>
    </location>
</feature>
<evidence type="ECO:0000313" key="7">
    <source>
        <dbReference type="EMBL" id="KAJ3228174.1"/>
    </source>
</evidence>
<dbReference type="AlphaFoldDB" id="A0AAD5UBN8"/>
<evidence type="ECO:0000256" key="4">
    <source>
        <dbReference type="PROSITE-ProRule" id="PRU00221"/>
    </source>
</evidence>
<dbReference type="PRINTS" id="PR00320">
    <property type="entry name" value="GPROTEINBRPT"/>
</dbReference>
<evidence type="ECO:0000256" key="5">
    <source>
        <dbReference type="SAM" id="Coils"/>
    </source>
</evidence>
<feature type="repeat" description="WD" evidence="4">
    <location>
        <begin position="395"/>
        <end position="436"/>
    </location>
</feature>
<keyword evidence="3" id="KW-0677">Repeat</keyword>
<dbReference type="CDD" id="cd00200">
    <property type="entry name" value="WD40"/>
    <property type="match status" value="1"/>
</dbReference>